<dbReference type="RefSeq" id="WP_253671921.1">
    <property type="nucleotide sequence ID" value="NZ_JAMTCP010000035.1"/>
</dbReference>
<evidence type="ECO:0000313" key="2">
    <source>
        <dbReference type="Proteomes" id="UP001205311"/>
    </source>
</evidence>
<keyword evidence="2" id="KW-1185">Reference proteome</keyword>
<comment type="caution">
    <text evidence="1">The sequence shown here is derived from an EMBL/GenBank/DDBJ whole genome shotgun (WGS) entry which is preliminary data.</text>
</comment>
<sequence length="116" mass="12864">MTMRVDVTWDGAKVKRRARSGAVRGLQEATEHLLGASRQLVPIEEGTLERSGVASVDDTRLVGAVSYDTPYAVRQHEELTWQHDPGRQAKYLEQPAEAERGTMMSLIAVAILESMQ</sequence>
<name>A0ABT1HZZ8_STRSD</name>
<reference evidence="1 2" key="1">
    <citation type="submission" date="2022-06" db="EMBL/GenBank/DDBJ databases">
        <title>Genomic Encyclopedia of Archaeal and Bacterial Type Strains, Phase II (KMG-II): from individual species to whole genera.</title>
        <authorList>
            <person name="Goeker M."/>
        </authorList>
    </citation>
    <scope>NUCLEOTIDE SEQUENCE [LARGE SCALE GENOMIC DNA]</scope>
    <source>
        <strain evidence="1 2">DSM 40477</strain>
    </source>
</reference>
<accession>A0ABT1HZZ8</accession>
<dbReference type="Proteomes" id="UP001205311">
    <property type="component" value="Unassembled WGS sequence"/>
</dbReference>
<gene>
    <name evidence="1" type="ORF">LX15_004803</name>
</gene>
<protein>
    <submittedName>
        <fullName evidence="1">Uncharacterized protein</fullName>
    </submittedName>
</protein>
<dbReference type="EMBL" id="JAMTCP010000035">
    <property type="protein sequence ID" value="MCP2261083.1"/>
    <property type="molecule type" value="Genomic_DNA"/>
</dbReference>
<proteinExistence type="predicted"/>
<evidence type="ECO:0000313" key="1">
    <source>
        <dbReference type="EMBL" id="MCP2261083.1"/>
    </source>
</evidence>
<organism evidence="1 2">
    <name type="scientific">Streptoalloteichus tenebrarius (strain ATCC 17920 / DSM 40477 / JCM 4838 / CBS 697.72 / NBRC 16177 / NCIMB 11028 / NRRL B-12390 / A12253. 1 / ISP 5477)</name>
    <name type="common">Streptomyces tenebrarius</name>
    <dbReference type="NCBI Taxonomy" id="1933"/>
    <lineage>
        <taxon>Bacteria</taxon>
        <taxon>Bacillati</taxon>
        <taxon>Actinomycetota</taxon>
        <taxon>Actinomycetes</taxon>
        <taxon>Pseudonocardiales</taxon>
        <taxon>Pseudonocardiaceae</taxon>
        <taxon>Streptoalloteichus</taxon>
    </lineage>
</organism>